<accession>I0YSL8</accession>
<evidence type="ECO:0000313" key="4">
    <source>
        <dbReference type="Proteomes" id="UP000007264"/>
    </source>
</evidence>
<dbReference type="OrthoDB" id="630188at2759"/>
<organism evidence="3 4">
    <name type="scientific">Coccomyxa subellipsoidea (strain C-169)</name>
    <name type="common">Green microalga</name>
    <dbReference type="NCBI Taxonomy" id="574566"/>
    <lineage>
        <taxon>Eukaryota</taxon>
        <taxon>Viridiplantae</taxon>
        <taxon>Chlorophyta</taxon>
        <taxon>core chlorophytes</taxon>
        <taxon>Trebouxiophyceae</taxon>
        <taxon>Trebouxiophyceae incertae sedis</taxon>
        <taxon>Coccomyxaceae</taxon>
        <taxon>Coccomyxa</taxon>
        <taxon>Coccomyxa subellipsoidea</taxon>
    </lineage>
</organism>
<dbReference type="KEGG" id="csl:COCSUDRAFT_66858"/>
<feature type="domain" description="Trichome birefringence-like C-terminal" evidence="2">
    <location>
        <begin position="180"/>
        <end position="339"/>
    </location>
</feature>
<dbReference type="eggNOG" id="ENOG502QVJM">
    <property type="taxonomic scope" value="Eukaryota"/>
</dbReference>
<protein>
    <recommendedName>
        <fullName evidence="2">Trichome birefringence-like C-terminal domain-containing protein</fullName>
    </recommendedName>
</protein>
<sequence length="342" mass="39471">MRLEQQPEAHEDPHYQGHYDAAAACPSWAKDWDCMLDGDTNRPNLFATYNKAAESITVRPEQVYKPYDCDLRPWDPEHFAECTAAKRIIMIGDSLMRQQWLSLACMLADVTVSGEHHFWDEEKIPVAMEHDYIARGIPGDFRIPRQYIGRFDLKSGAQVFLRAFGRFNLTLWDDVFAEFQPLTDNDVIIVNFGAWYPRYNVHEQGDPWKAWQEDMTELINLRLSRYAARSFYRSATATHFGGVNGTMTFEKSAADALAEKGGCMSSPLNEAWYEDWMKTFLRSCGPRCSKIGILPVFDLTQARYDAHHGNFGRGKGTWTLDCRHFCTSVTDFWNLVFYNQFC</sequence>
<dbReference type="PANTHER" id="PTHR32285:SF48">
    <property type="entry name" value="PROTEIN TRICHOME BIREFRINGENCE-LIKE 19"/>
    <property type="match status" value="1"/>
</dbReference>
<dbReference type="GO" id="GO:0016413">
    <property type="term" value="F:O-acetyltransferase activity"/>
    <property type="evidence" value="ECO:0007669"/>
    <property type="project" value="InterPro"/>
</dbReference>
<dbReference type="InterPro" id="IPR029962">
    <property type="entry name" value="TBL"/>
</dbReference>
<name>I0YSL8_COCSC</name>
<dbReference type="RefSeq" id="XP_005645931.1">
    <property type="nucleotide sequence ID" value="XM_005645874.1"/>
</dbReference>
<proteinExistence type="inferred from homology"/>
<comment type="similarity">
    <text evidence="1">Belongs to the PC-esterase family. TBL subfamily.</text>
</comment>
<dbReference type="Proteomes" id="UP000007264">
    <property type="component" value="Unassembled WGS sequence"/>
</dbReference>
<dbReference type="Pfam" id="PF13839">
    <property type="entry name" value="PC-Esterase"/>
    <property type="match status" value="2"/>
</dbReference>
<evidence type="ECO:0000256" key="1">
    <source>
        <dbReference type="ARBA" id="ARBA00007727"/>
    </source>
</evidence>
<comment type="caution">
    <text evidence="3">The sequence shown here is derived from an EMBL/GenBank/DDBJ whole genome shotgun (WGS) entry which is preliminary data.</text>
</comment>
<gene>
    <name evidence="3" type="ORF">COCSUDRAFT_66858</name>
</gene>
<dbReference type="EMBL" id="AGSI01000012">
    <property type="protein sequence ID" value="EIE21387.1"/>
    <property type="molecule type" value="Genomic_DNA"/>
</dbReference>
<dbReference type="AlphaFoldDB" id="I0YSL8"/>
<evidence type="ECO:0000313" key="3">
    <source>
        <dbReference type="EMBL" id="EIE21387.1"/>
    </source>
</evidence>
<dbReference type="InterPro" id="IPR026057">
    <property type="entry name" value="TBL_C"/>
</dbReference>
<reference evidence="3 4" key="1">
    <citation type="journal article" date="2012" name="Genome Biol.">
        <title>The genome of the polar eukaryotic microalga coccomyxa subellipsoidea reveals traits of cold adaptation.</title>
        <authorList>
            <person name="Blanc G."/>
            <person name="Agarkova I."/>
            <person name="Grimwood J."/>
            <person name="Kuo A."/>
            <person name="Brueggeman A."/>
            <person name="Dunigan D."/>
            <person name="Gurnon J."/>
            <person name="Ladunga I."/>
            <person name="Lindquist E."/>
            <person name="Lucas S."/>
            <person name="Pangilinan J."/>
            <person name="Proschold T."/>
            <person name="Salamov A."/>
            <person name="Schmutz J."/>
            <person name="Weeks D."/>
            <person name="Yamada T."/>
            <person name="Claverie J.M."/>
            <person name="Grigoriev I."/>
            <person name="Van Etten J."/>
            <person name="Lomsadze A."/>
            <person name="Borodovsky M."/>
        </authorList>
    </citation>
    <scope>NUCLEOTIDE SEQUENCE [LARGE SCALE GENOMIC DNA]</scope>
    <source>
        <strain evidence="3 4">C-169</strain>
    </source>
</reference>
<dbReference type="GeneID" id="17039371"/>
<dbReference type="PANTHER" id="PTHR32285">
    <property type="entry name" value="PROTEIN TRICHOME BIREFRINGENCE-LIKE 9-RELATED"/>
    <property type="match status" value="1"/>
</dbReference>
<keyword evidence="4" id="KW-1185">Reference proteome</keyword>
<evidence type="ECO:0000259" key="2">
    <source>
        <dbReference type="Pfam" id="PF13839"/>
    </source>
</evidence>
<feature type="domain" description="Trichome birefringence-like C-terminal" evidence="2">
    <location>
        <begin position="74"/>
        <end position="113"/>
    </location>
</feature>